<dbReference type="GeneID" id="5435405"/>
<dbReference type="KEGG" id="bfu:BCIN_03g09030"/>
<reference evidence="2 3" key="2">
    <citation type="journal article" date="2012" name="Eukaryot. Cell">
        <title>Genome update of Botrytis cinerea strains B05.10 and T4.</title>
        <authorList>
            <person name="Staats M."/>
            <person name="van Kan J.A."/>
        </authorList>
    </citation>
    <scope>NUCLEOTIDE SEQUENCE [LARGE SCALE GENOMIC DNA]</scope>
    <source>
        <strain evidence="2 3">B05.10</strain>
    </source>
</reference>
<evidence type="ECO:0000313" key="3">
    <source>
        <dbReference type="Proteomes" id="UP000001798"/>
    </source>
</evidence>
<dbReference type="VEuPathDB" id="FungiDB:Bcin03g09030"/>
<dbReference type="Pfam" id="PF20150">
    <property type="entry name" value="2EXR"/>
    <property type="match status" value="1"/>
</dbReference>
<accession>A0A384JDU8</accession>
<organism evidence="2 3">
    <name type="scientific">Botryotinia fuckeliana (strain B05.10)</name>
    <name type="common">Noble rot fungus</name>
    <name type="synonym">Botrytis cinerea</name>
    <dbReference type="NCBI Taxonomy" id="332648"/>
    <lineage>
        <taxon>Eukaryota</taxon>
        <taxon>Fungi</taxon>
        <taxon>Dikarya</taxon>
        <taxon>Ascomycota</taxon>
        <taxon>Pezizomycotina</taxon>
        <taxon>Leotiomycetes</taxon>
        <taxon>Helotiales</taxon>
        <taxon>Sclerotiniaceae</taxon>
        <taxon>Botrytis</taxon>
    </lineage>
</organism>
<reference evidence="2 3" key="1">
    <citation type="journal article" date="2011" name="PLoS Genet.">
        <title>Genomic analysis of the necrotrophic fungal pathogens Sclerotinia sclerotiorum and Botrytis cinerea.</title>
        <authorList>
            <person name="Amselem J."/>
            <person name="Cuomo C.A."/>
            <person name="van Kan J.A."/>
            <person name="Viaud M."/>
            <person name="Benito E.P."/>
            <person name="Couloux A."/>
            <person name="Coutinho P.M."/>
            <person name="de Vries R.P."/>
            <person name="Dyer P.S."/>
            <person name="Fillinger S."/>
            <person name="Fournier E."/>
            <person name="Gout L."/>
            <person name="Hahn M."/>
            <person name="Kohn L."/>
            <person name="Lapalu N."/>
            <person name="Plummer K.M."/>
            <person name="Pradier J.M."/>
            <person name="Quevillon E."/>
            <person name="Sharon A."/>
            <person name="Simon A."/>
            <person name="ten Have A."/>
            <person name="Tudzynski B."/>
            <person name="Tudzynski P."/>
            <person name="Wincker P."/>
            <person name="Andrew M."/>
            <person name="Anthouard V."/>
            <person name="Beever R.E."/>
            <person name="Beffa R."/>
            <person name="Benoit I."/>
            <person name="Bouzid O."/>
            <person name="Brault B."/>
            <person name="Chen Z."/>
            <person name="Choquer M."/>
            <person name="Collemare J."/>
            <person name="Cotton P."/>
            <person name="Danchin E.G."/>
            <person name="Da Silva C."/>
            <person name="Gautier A."/>
            <person name="Giraud C."/>
            <person name="Giraud T."/>
            <person name="Gonzalez C."/>
            <person name="Grossetete S."/>
            <person name="Guldener U."/>
            <person name="Henrissat B."/>
            <person name="Howlett B.J."/>
            <person name="Kodira C."/>
            <person name="Kretschmer M."/>
            <person name="Lappartient A."/>
            <person name="Leroch M."/>
            <person name="Levis C."/>
            <person name="Mauceli E."/>
            <person name="Neuveglise C."/>
            <person name="Oeser B."/>
            <person name="Pearson M."/>
            <person name="Poulain J."/>
            <person name="Poussereau N."/>
            <person name="Quesneville H."/>
            <person name="Rascle C."/>
            <person name="Schumacher J."/>
            <person name="Segurens B."/>
            <person name="Sexton A."/>
            <person name="Silva E."/>
            <person name="Sirven C."/>
            <person name="Soanes D.M."/>
            <person name="Talbot N.J."/>
            <person name="Templeton M."/>
            <person name="Yandava C."/>
            <person name="Yarden O."/>
            <person name="Zeng Q."/>
            <person name="Rollins J.A."/>
            <person name="Lebrun M.H."/>
            <person name="Dickman M."/>
        </authorList>
    </citation>
    <scope>NUCLEOTIDE SEQUENCE [LARGE SCALE GENOMIC DNA]</scope>
    <source>
        <strain evidence="2 3">B05.10</strain>
    </source>
</reference>
<dbReference type="Proteomes" id="UP000001798">
    <property type="component" value="Chromosome 3"/>
</dbReference>
<gene>
    <name evidence="2" type="ORF">BCIN_03g09030</name>
</gene>
<protein>
    <recommendedName>
        <fullName evidence="1">2EXR domain-containing protein</fullName>
    </recommendedName>
</protein>
<dbReference type="AlphaFoldDB" id="A0A384JDU8"/>
<proteinExistence type="predicted"/>
<dbReference type="EMBL" id="CP009807">
    <property type="protein sequence ID" value="ATZ48723.1"/>
    <property type="molecule type" value="Genomic_DNA"/>
</dbReference>
<feature type="domain" description="2EXR" evidence="1">
    <location>
        <begin position="16"/>
        <end position="98"/>
    </location>
</feature>
<name>A0A384JDU8_BOTFB</name>
<keyword evidence="3" id="KW-1185">Reference proteome</keyword>
<dbReference type="PANTHER" id="PTHR35910">
    <property type="entry name" value="2EXR DOMAIN-CONTAINING PROTEIN"/>
    <property type="match status" value="1"/>
</dbReference>
<dbReference type="InterPro" id="IPR045518">
    <property type="entry name" value="2EXR"/>
</dbReference>
<dbReference type="RefSeq" id="XP_024548030.1">
    <property type="nucleotide sequence ID" value="XM_024692255.1"/>
</dbReference>
<sequence>MRNLTPWEFIMEKRRFTLFPKLPIEMRDTIWRLTLEPRLVEVRPKYEYRDVFYSTAPLPIAMTVCKDSERAVQSLYPKCFGSWLGPATIRFNFKIDTLYLDWKIQEHLMSFLLSISLQEAEKIQFLALDQYLRWGRRQIDLDYTWSQSPAYYESLTIFDLQTQIFRRSCRTVVDHNECKIGSIYLGKLCSAVERMKNLKELIFVYDDIIWDPELLRGCGVLPQQDELAGLTIFQREEVYDLLPAPVKMIDLDYRDFIDDSHEDMPVDNLHDDLKAQFDSPNFEIMVRYGWRFPDSLTYSSRLTELRSYGSYLHRFDCPFCLPRVF</sequence>
<reference evidence="2 3" key="3">
    <citation type="journal article" date="2017" name="Mol. Plant Pathol.">
        <title>A gapless genome sequence of the fungus Botrytis cinerea.</title>
        <authorList>
            <person name="Van Kan J.A."/>
            <person name="Stassen J.H."/>
            <person name="Mosbach A."/>
            <person name="Van Der Lee T.A."/>
            <person name="Faino L."/>
            <person name="Farmer A.D."/>
            <person name="Papasotiriou D.G."/>
            <person name="Zhou S."/>
            <person name="Seidl M.F."/>
            <person name="Cottam E."/>
            <person name="Edel D."/>
            <person name="Hahn M."/>
            <person name="Schwartz D.C."/>
            <person name="Dietrich R.A."/>
            <person name="Widdison S."/>
            <person name="Scalliet G."/>
        </authorList>
    </citation>
    <scope>NUCLEOTIDE SEQUENCE [LARGE SCALE GENOMIC DNA]</scope>
    <source>
        <strain evidence="2 3">B05.10</strain>
    </source>
</reference>
<evidence type="ECO:0000313" key="2">
    <source>
        <dbReference type="EMBL" id="ATZ48723.1"/>
    </source>
</evidence>
<dbReference type="PANTHER" id="PTHR35910:SF6">
    <property type="entry name" value="2EXR DOMAIN-CONTAINING PROTEIN"/>
    <property type="match status" value="1"/>
</dbReference>
<dbReference type="OrthoDB" id="3473305at2759"/>
<evidence type="ECO:0000259" key="1">
    <source>
        <dbReference type="Pfam" id="PF20150"/>
    </source>
</evidence>